<protein>
    <submittedName>
        <fullName evidence="1">Uncharacterized protein</fullName>
    </submittedName>
</protein>
<reference evidence="1" key="1">
    <citation type="journal article" date="2019" name="bioRxiv">
        <title>The Genome of the Zebra Mussel, Dreissena polymorpha: A Resource for Invasive Species Research.</title>
        <authorList>
            <person name="McCartney M.A."/>
            <person name="Auch B."/>
            <person name="Kono T."/>
            <person name="Mallez S."/>
            <person name="Zhang Y."/>
            <person name="Obille A."/>
            <person name="Becker A."/>
            <person name="Abrahante J.E."/>
            <person name="Garbe J."/>
            <person name="Badalamenti J.P."/>
            <person name="Herman A."/>
            <person name="Mangelson H."/>
            <person name="Liachko I."/>
            <person name="Sullivan S."/>
            <person name="Sone E.D."/>
            <person name="Koren S."/>
            <person name="Silverstein K.A.T."/>
            <person name="Beckman K.B."/>
            <person name="Gohl D.M."/>
        </authorList>
    </citation>
    <scope>NUCLEOTIDE SEQUENCE</scope>
    <source>
        <strain evidence="1">Duluth1</strain>
        <tissue evidence="1">Whole animal</tissue>
    </source>
</reference>
<sequence>MDYNRYGICIKTIYLCNCPFGACQGAVLDEFGACNPVSVISDLSVSLSQPNALVIRLFCYFRLMVESTSDVCKRSCVRLVNDGLQPLRHLYEDDLFV</sequence>
<dbReference type="Proteomes" id="UP000828390">
    <property type="component" value="Unassembled WGS sequence"/>
</dbReference>
<reference evidence="1" key="2">
    <citation type="submission" date="2020-11" db="EMBL/GenBank/DDBJ databases">
        <authorList>
            <person name="McCartney M.A."/>
            <person name="Auch B."/>
            <person name="Kono T."/>
            <person name="Mallez S."/>
            <person name="Becker A."/>
            <person name="Gohl D.M."/>
            <person name="Silverstein K.A.T."/>
            <person name="Koren S."/>
            <person name="Bechman K.B."/>
            <person name="Herman A."/>
            <person name="Abrahante J.E."/>
            <person name="Garbe J."/>
        </authorList>
    </citation>
    <scope>NUCLEOTIDE SEQUENCE</scope>
    <source>
        <strain evidence="1">Duluth1</strain>
        <tissue evidence="1">Whole animal</tissue>
    </source>
</reference>
<evidence type="ECO:0000313" key="1">
    <source>
        <dbReference type="EMBL" id="KAH3813412.1"/>
    </source>
</evidence>
<organism evidence="1 2">
    <name type="scientific">Dreissena polymorpha</name>
    <name type="common">Zebra mussel</name>
    <name type="synonym">Mytilus polymorpha</name>
    <dbReference type="NCBI Taxonomy" id="45954"/>
    <lineage>
        <taxon>Eukaryota</taxon>
        <taxon>Metazoa</taxon>
        <taxon>Spiralia</taxon>
        <taxon>Lophotrochozoa</taxon>
        <taxon>Mollusca</taxon>
        <taxon>Bivalvia</taxon>
        <taxon>Autobranchia</taxon>
        <taxon>Heteroconchia</taxon>
        <taxon>Euheterodonta</taxon>
        <taxon>Imparidentia</taxon>
        <taxon>Neoheterodontei</taxon>
        <taxon>Myida</taxon>
        <taxon>Dreissenoidea</taxon>
        <taxon>Dreissenidae</taxon>
        <taxon>Dreissena</taxon>
    </lineage>
</organism>
<dbReference type="EMBL" id="JAIWYP010000006">
    <property type="protein sequence ID" value="KAH3813412.1"/>
    <property type="molecule type" value="Genomic_DNA"/>
</dbReference>
<gene>
    <name evidence="1" type="ORF">DPMN_141868</name>
</gene>
<accession>A0A9D4JMZ4</accession>
<keyword evidence="2" id="KW-1185">Reference proteome</keyword>
<proteinExistence type="predicted"/>
<comment type="caution">
    <text evidence="1">The sequence shown here is derived from an EMBL/GenBank/DDBJ whole genome shotgun (WGS) entry which is preliminary data.</text>
</comment>
<dbReference type="AlphaFoldDB" id="A0A9D4JMZ4"/>
<name>A0A9D4JMZ4_DREPO</name>
<evidence type="ECO:0000313" key="2">
    <source>
        <dbReference type="Proteomes" id="UP000828390"/>
    </source>
</evidence>